<feature type="transmembrane region" description="Helical" evidence="2">
    <location>
        <begin position="170"/>
        <end position="195"/>
    </location>
</feature>
<keyword evidence="3" id="KW-0732">Signal</keyword>
<evidence type="ECO:0000256" key="1">
    <source>
        <dbReference type="SAM" id="MobiDB-lite"/>
    </source>
</evidence>
<keyword evidence="2" id="KW-1133">Transmembrane helix</keyword>
<feature type="compositionally biased region" description="Basic and acidic residues" evidence="1">
    <location>
        <begin position="383"/>
        <end position="406"/>
    </location>
</feature>
<organism evidence="4 5">
    <name type="scientific">Caenorhabditis angaria</name>
    <dbReference type="NCBI Taxonomy" id="860376"/>
    <lineage>
        <taxon>Eukaryota</taxon>
        <taxon>Metazoa</taxon>
        <taxon>Ecdysozoa</taxon>
        <taxon>Nematoda</taxon>
        <taxon>Chromadorea</taxon>
        <taxon>Rhabditida</taxon>
        <taxon>Rhabditina</taxon>
        <taxon>Rhabditomorpha</taxon>
        <taxon>Rhabditoidea</taxon>
        <taxon>Rhabditidae</taxon>
        <taxon>Peloderinae</taxon>
        <taxon>Caenorhabditis</taxon>
    </lineage>
</organism>
<feature type="compositionally biased region" description="Low complexity" evidence="1">
    <location>
        <begin position="358"/>
        <end position="371"/>
    </location>
</feature>
<evidence type="ECO:0000313" key="4">
    <source>
        <dbReference type="EMBL" id="CAI5454265.1"/>
    </source>
</evidence>
<feature type="compositionally biased region" description="Basic and acidic residues" evidence="1">
    <location>
        <begin position="458"/>
        <end position="469"/>
    </location>
</feature>
<feature type="compositionally biased region" description="Polar residues" evidence="1">
    <location>
        <begin position="439"/>
        <end position="448"/>
    </location>
</feature>
<feature type="signal peptide" evidence="3">
    <location>
        <begin position="1"/>
        <end position="19"/>
    </location>
</feature>
<dbReference type="Proteomes" id="UP001152747">
    <property type="component" value="Unassembled WGS sequence"/>
</dbReference>
<feature type="region of interest" description="Disordered" evidence="1">
    <location>
        <begin position="297"/>
        <end position="344"/>
    </location>
</feature>
<sequence>MIFPTILLILSTFLPSAHLLFIGNETDATFEKNQTLNETEENFSYAFQVQLELKVTKIEEPLVEIEERLNKLVQSSFMLANYKHRKENLPKDFDMPNSDYRTKIIKKRVADDVTYLHFITYSSTGKPIAGEVIADDLNQLSATQISATLHYPINRVISNRDIENNSGFRWWFLAGILGIGVIVFLIGWLILFIYFNTCGASKRNADGDYLTPAQRAQMKKGIIINPSPPWARGIYDHPLGEPWVDPGSSKADSSENNKKQPKYKRSFRTLSEAQLEKRLKEEREAIVEAISNMRHNFKKSAENASTSTPTTSSTDTDNNQEKTSSASASSSSKNKKRSTIFPVKIGPMNDTTAVAAAEAANTNTNTNTKTTSIMDKKKKMRRKENEQPKETSEISHENENSDENKNNKKNNNGDIKSEPESDYGSTTTEEDDKKLRIITISSGRNSRPMTARKQRTSCFEKETDDEKPQEISKVWTPYLAADVVANNFWNNNNPEHVRPSSPTMNGIVEVKSKY</sequence>
<keyword evidence="2" id="KW-0472">Membrane</keyword>
<feature type="chain" id="PRO_5040297291" description="SEA domain-containing protein" evidence="3">
    <location>
        <begin position="20"/>
        <end position="514"/>
    </location>
</feature>
<dbReference type="EMBL" id="CANHGI010000006">
    <property type="protein sequence ID" value="CAI5454265.1"/>
    <property type="molecule type" value="Genomic_DNA"/>
</dbReference>
<feature type="region of interest" description="Disordered" evidence="1">
    <location>
        <begin position="358"/>
        <end position="469"/>
    </location>
</feature>
<evidence type="ECO:0008006" key="6">
    <source>
        <dbReference type="Google" id="ProtNLM"/>
    </source>
</evidence>
<evidence type="ECO:0000256" key="3">
    <source>
        <dbReference type="SAM" id="SignalP"/>
    </source>
</evidence>
<proteinExistence type="predicted"/>
<feature type="compositionally biased region" description="Low complexity" evidence="1">
    <location>
        <begin position="305"/>
        <end position="317"/>
    </location>
</feature>
<protein>
    <recommendedName>
        <fullName evidence="6">SEA domain-containing protein</fullName>
    </recommendedName>
</protein>
<accession>A0A9P1J078</accession>
<evidence type="ECO:0000313" key="5">
    <source>
        <dbReference type="Proteomes" id="UP001152747"/>
    </source>
</evidence>
<keyword evidence="2" id="KW-0812">Transmembrane</keyword>
<feature type="region of interest" description="Disordered" evidence="1">
    <location>
        <begin position="242"/>
        <end position="266"/>
    </location>
</feature>
<dbReference type="AlphaFoldDB" id="A0A9P1J078"/>
<reference evidence="4" key="1">
    <citation type="submission" date="2022-11" db="EMBL/GenBank/DDBJ databases">
        <authorList>
            <person name="Kikuchi T."/>
        </authorList>
    </citation>
    <scope>NUCLEOTIDE SEQUENCE</scope>
    <source>
        <strain evidence="4">PS1010</strain>
    </source>
</reference>
<name>A0A9P1J078_9PELO</name>
<dbReference type="OrthoDB" id="5877525at2759"/>
<keyword evidence="5" id="KW-1185">Reference proteome</keyword>
<gene>
    <name evidence="4" type="ORF">CAMP_LOCUS16902</name>
</gene>
<evidence type="ECO:0000256" key="2">
    <source>
        <dbReference type="SAM" id="Phobius"/>
    </source>
</evidence>
<comment type="caution">
    <text evidence="4">The sequence shown here is derived from an EMBL/GenBank/DDBJ whole genome shotgun (WGS) entry which is preliminary data.</text>
</comment>